<dbReference type="PANTHER" id="PTHR43489:SF6">
    <property type="entry name" value="HYDROXYPYRUVATE ISOMERASE-RELATED"/>
    <property type="match status" value="1"/>
</dbReference>
<organism evidence="4 5">
    <name type="scientific">Accipiter nisus</name>
    <name type="common">Eurasian sparrowhawk</name>
    <dbReference type="NCBI Taxonomy" id="211598"/>
    <lineage>
        <taxon>Eukaryota</taxon>
        <taxon>Metazoa</taxon>
        <taxon>Chordata</taxon>
        <taxon>Craniata</taxon>
        <taxon>Vertebrata</taxon>
        <taxon>Euteleostomi</taxon>
        <taxon>Archelosauria</taxon>
        <taxon>Archosauria</taxon>
        <taxon>Dinosauria</taxon>
        <taxon>Saurischia</taxon>
        <taxon>Theropoda</taxon>
        <taxon>Coelurosauria</taxon>
        <taxon>Aves</taxon>
        <taxon>Neognathae</taxon>
        <taxon>Neoaves</taxon>
        <taxon>Telluraves</taxon>
        <taxon>Accipitrimorphae</taxon>
        <taxon>Accipitriformes</taxon>
        <taxon>Accipitridae</taxon>
        <taxon>Accipitrinae</taxon>
        <taxon>Accipiter</taxon>
    </lineage>
</organism>
<dbReference type="AlphaFoldDB" id="A0A8B9RT96"/>
<accession>A0A8B9RT96</accession>
<dbReference type="GO" id="GO:0008903">
    <property type="term" value="F:hydroxypyruvate isomerase activity"/>
    <property type="evidence" value="ECO:0007669"/>
    <property type="project" value="TreeGrafter"/>
</dbReference>
<dbReference type="GO" id="GO:0046487">
    <property type="term" value="P:glyoxylate metabolic process"/>
    <property type="evidence" value="ECO:0007669"/>
    <property type="project" value="TreeGrafter"/>
</dbReference>
<feature type="region of interest" description="Disordered" evidence="2">
    <location>
        <begin position="1"/>
        <end position="26"/>
    </location>
</feature>
<dbReference type="Pfam" id="PF01261">
    <property type="entry name" value="AP_endonuc_2"/>
    <property type="match status" value="1"/>
</dbReference>
<dbReference type="PANTHER" id="PTHR43489">
    <property type="entry name" value="ISOMERASE"/>
    <property type="match status" value="1"/>
</dbReference>
<evidence type="ECO:0000313" key="5">
    <source>
        <dbReference type="Proteomes" id="UP000694541"/>
    </source>
</evidence>
<evidence type="ECO:0000259" key="3">
    <source>
        <dbReference type="Pfam" id="PF01261"/>
    </source>
</evidence>
<feature type="domain" description="Xylose isomerase-like TIM barrel" evidence="3">
    <location>
        <begin position="54"/>
        <end position="311"/>
    </location>
</feature>
<proteinExistence type="predicted"/>
<keyword evidence="5" id="KW-1185">Reference proteome</keyword>
<evidence type="ECO:0000256" key="1">
    <source>
        <dbReference type="ARBA" id="ARBA00023235"/>
    </source>
</evidence>
<evidence type="ECO:0000313" key="4">
    <source>
        <dbReference type="Ensembl" id="ENSANIP00000008894.1"/>
    </source>
</evidence>
<name>A0A8B9RT96_9AVES</name>
<sequence length="328" mass="34893">MRGRSQAPQRSVSCAATAPPRLRLAPPPPPAMSLRFSANVSWLFPELRALPARLEAAAAAGFGAAEAAWPAGCPAEELRAAAERAGVRIVLLNTPPGDQEAGEMGLAAVPGRQAAFRQGLATAVQYAKAVGCGSLQTPACGATALTRSLGADPTLIHLMAGRVPLGTDRAAVAGEMETTFIENLRYAAGLLAQEDMIGLVEPINNRITDPRYYLNTPQQGKADISPQSLLEGRRRDLFHCQIMDGNLTSPIPSLGHIQIAQVPGRHEPDSPGELNFPYIFELLESLGYTGYVGCEYAPKGDTMEGLGWLRTYWESRGLQHGGTNKAAE</sequence>
<reference evidence="4" key="2">
    <citation type="submission" date="2025-09" db="UniProtKB">
        <authorList>
            <consortium name="Ensembl"/>
        </authorList>
    </citation>
    <scope>IDENTIFICATION</scope>
</reference>
<evidence type="ECO:0000256" key="2">
    <source>
        <dbReference type="SAM" id="MobiDB-lite"/>
    </source>
</evidence>
<dbReference type="Ensembl" id="ENSANIT00000009200.1">
    <property type="protein sequence ID" value="ENSANIP00000008894.1"/>
    <property type="gene ID" value="ENSANIG00000005903.1"/>
</dbReference>
<dbReference type="InterPro" id="IPR013022">
    <property type="entry name" value="Xyl_isomerase-like_TIM-brl"/>
</dbReference>
<dbReference type="InterPro" id="IPR050417">
    <property type="entry name" value="Sugar_Epim/Isomerase"/>
</dbReference>
<keyword evidence="1" id="KW-0413">Isomerase</keyword>
<feature type="compositionally biased region" description="Low complexity" evidence="2">
    <location>
        <begin position="15"/>
        <end position="24"/>
    </location>
</feature>
<feature type="compositionally biased region" description="Polar residues" evidence="2">
    <location>
        <begin position="1"/>
        <end position="14"/>
    </location>
</feature>
<dbReference type="InterPro" id="IPR036237">
    <property type="entry name" value="Xyl_isomerase-like_sf"/>
</dbReference>
<dbReference type="SUPFAM" id="SSF51658">
    <property type="entry name" value="Xylose isomerase-like"/>
    <property type="match status" value="1"/>
</dbReference>
<dbReference type="Gene3D" id="3.20.20.150">
    <property type="entry name" value="Divalent-metal-dependent TIM barrel enzymes"/>
    <property type="match status" value="1"/>
</dbReference>
<protein>
    <submittedName>
        <fullName evidence="4">Hydroxypyruvate isomerase (putative)</fullName>
    </submittedName>
</protein>
<reference evidence="4" key="1">
    <citation type="submission" date="2025-08" db="UniProtKB">
        <authorList>
            <consortium name="Ensembl"/>
        </authorList>
    </citation>
    <scope>IDENTIFICATION</scope>
</reference>
<dbReference type="Proteomes" id="UP000694541">
    <property type="component" value="Unplaced"/>
</dbReference>